<evidence type="ECO:0000313" key="4">
    <source>
        <dbReference type="EMBL" id="MCO8273960.1"/>
    </source>
</evidence>
<dbReference type="InterPro" id="IPR036388">
    <property type="entry name" value="WH-like_DNA-bd_sf"/>
</dbReference>
<dbReference type="RefSeq" id="WP_253240038.1">
    <property type="nucleotide sequence ID" value="NZ_JAMYJR010000028.1"/>
</dbReference>
<dbReference type="Proteomes" id="UP001523369">
    <property type="component" value="Unassembled WGS sequence"/>
</dbReference>
<comment type="caution">
    <text evidence="4">The sequence shown here is derived from an EMBL/GenBank/DDBJ whole genome shotgun (WGS) entry which is preliminary data.</text>
</comment>
<keyword evidence="2" id="KW-0067">ATP-binding</keyword>
<dbReference type="Gene3D" id="3.40.50.300">
    <property type="entry name" value="P-loop containing nucleotide triphosphate hydrolases"/>
    <property type="match status" value="1"/>
</dbReference>
<dbReference type="InterPro" id="IPR027417">
    <property type="entry name" value="P-loop_NTPase"/>
</dbReference>
<gene>
    <name evidence="4" type="ORF">M1L60_25505</name>
</gene>
<dbReference type="InterPro" id="IPR016032">
    <property type="entry name" value="Sig_transdc_resp-reg_C-effctor"/>
</dbReference>
<dbReference type="Pfam" id="PF00196">
    <property type="entry name" value="GerE"/>
    <property type="match status" value="1"/>
</dbReference>
<proteinExistence type="predicted"/>
<accession>A0ABT1DT19</accession>
<dbReference type="Gene3D" id="1.25.40.10">
    <property type="entry name" value="Tetratricopeptide repeat domain"/>
    <property type="match status" value="1"/>
</dbReference>
<dbReference type="EMBL" id="JAMYJR010000028">
    <property type="protein sequence ID" value="MCO8273960.1"/>
    <property type="molecule type" value="Genomic_DNA"/>
</dbReference>
<dbReference type="SUPFAM" id="SSF46894">
    <property type="entry name" value="C-terminal effector domain of the bipartite response regulators"/>
    <property type="match status" value="1"/>
</dbReference>
<keyword evidence="1" id="KW-0547">Nucleotide-binding</keyword>
<evidence type="ECO:0000256" key="2">
    <source>
        <dbReference type="ARBA" id="ARBA00022840"/>
    </source>
</evidence>
<dbReference type="SUPFAM" id="SSF52540">
    <property type="entry name" value="P-loop containing nucleoside triphosphate hydrolases"/>
    <property type="match status" value="1"/>
</dbReference>
<feature type="domain" description="HTH luxR-type" evidence="3">
    <location>
        <begin position="801"/>
        <end position="865"/>
    </location>
</feature>
<dbReference type="CDD" id="cd06170">
    <property type="entry name" value="LuxR_C_like"/>
    <property type="match status" value="1"/>
</dbReference>
<dbReference type="PANTHER" id="PTHR16305">
    <property type="entry name" value="TESTICULAR SOLUBLE ADENYLYL CYCLASE"/>
    <property type="match status" value="1"/>
</dbReference>
<dbReference type="PRINTS" id="PR00038">
    <property type="entry name" value="HTHLUXR"/>
</dbReference>
<dbReference type="InterPro" id="IPR011990">
    <property type="entry name" value="TPR-like_helical_dom_sf"/>
</dbReference>
<name>A0ABT1DT19_9ACTN</name>
<dbReference type="PANTHER" id="PTHR16305:SF35">
    <property type="entry name" value="TRANSCRIPTIONAL ACTIVATOR DOMAIN"/>
    <property type="match status" value="1"/>
</dbReference>
<dbReference type="Gene3D" id="1.10.10.10">
    <property type="entry name" value="Winged helix-like DNA-binding domain superfamily/Winged helix DNA-binding domain"/>
    <property type="match status" value="1"/>
</dbReference>
<keyword evidence="5" id="KW-1185">Reference proteome</keyword>
<organism evidence="4 5">
    <name type="scientific">Paractinoplanes aksuensis</name>
    <dbReference type="NCBI Taxonomy" id="2939490"/>
    <lineage>
        <taxon>Bacteria</taxon>
        <taxon>Bacillati</taxon>
        <taxon>Actinomycetota</taxon>
        <taxon>Actinomycetes</taxon>
        <taxon>Micromonosporales</taxon>
        <taxon>Micromonosporaceae</taxon>
        <taxon>Paractinoplanes</taxon>
    </lineage>
</organism>
<dbReference type="PROSITE" id="PS50043">
    <property type="entry name" value="HTH_LUXR_2"/>
    <property type="match status" value="1"/>
</dbReference>
<protein>
    <submittedName>
        <fullName evidence="4">LuxR C-terminal-related transcriptional regulator</fullName>
    </submittedName>
</protein>
<dbReference type="SMART" id="SM00421">
    <property type="entry name" value="HTH_LUXR"/>
    <property type="match status" value="1"/>
</dbReference>
<sequence>MTNSTDGPALLGRAAEERSIRDALSGSAGGPRTLALVGDAGIGKTALLRHGVALARTEGFRVVDVPPAPGPTLLTSLFEAAGRPVDEARLRAPGPVARRMAALGVVEQLCRPGPVLIALDDITPDDRETLAFVTRRLPGRRLVVLMTSRSAEVIGRPDDQIVVCPVPPLSVTAAAGLLDGVPHPPVGRVRAEILRLARGNPEVLSALARRAAGFGDDFRPPADLPAAAHRLLLVAAAGEQDDLGLLLDAAGADRRDCRAAEVAGLVTVAAGRLTFRHPLTRVGYYFTATSEDRRDAHSALVRALPADAPGRAWHVAQLVRPTDDGAPAAYERAAEASASRGQGWDAAAMFERAAECSPDDREAARFYGRAAAEADRSGDIGWTLDLWRRMLSRTSDPVVRATTAAALGNTAMFRPGRTVLGPLNRLLTEPLPDPDLVARLLSLAARTVLSDGHPADVATLRKLINRSTPPGLGVALAHAVADPAGWTGRYGSLPGSPLMRPASDHTERSRLMSVAGIAWVVDETEIAADYYRRALDRAREEQSYGGSALATVVFTEVLLEGGQLDEAAAVLRDATEFVGGNRSAVIRHALAAQQATVLIRRGELDEAAARLDRDRAAGPPAGRLVRYLRQRAIGQLAAASGDHDAACTAFRQMFEADGTPVHFLMSQRSVVELAAAALASGRRAEVDRMVRTARARAARPTGRREWSWRVAAALLHPDEDAARRRLSALLAHPDAADRWPHEYATAQAAYADRLRAERQSAPARPLLVSALDIFVRVGAEHEAAGVREKLRAAGVRAAGTGEPTFAELTPQQQMIARLAADGLSNRDIATRISIAPRTVSFHLYKIFPKLGISRRAQLRGVVMAA</sequence>
<evidence type="ECO:0000313" key="5">
    <source>
        <dbReference type="Proteomes" id="UP001523369"/>
    </source>
</evidence>
<dbReference type="InterPro" id="IPR000792">
    <property type="entry name" value="Tscrpt_reg_LuxR_C"/>
</dbReference>
<evidence type="ECO:0000259" key="3">
    <source>
        <dbReference type="PROSITE" id="PS50043"/>
    </source>
</evidence>
<evidence type="ECO:0000256" key="1">
    <source>
        <dbReference type="ARBA" id="ARBA00022741"/>
    </source>
</evidence>
<reference evidence="4 5" key="1">
    <citation type="submission" date="2022-06" db="EMBL/GenBank/DDBJ databases">
        <title>New Species of the Genus Actinoplanes, ActinopZanes ferrugineus.</title>
        <authorList>
            <person name="Ding P."/>
        </authorList>
    </citation>
    <scope>NUCLEOTIDE SEQUENCE [LARGE SCALE GENOMIC DNA]</scope>
    <source>
        <strain evidence="4 5">TRM88003</strain>
    </source>
</reference>